<dbReference type="EMBL" id="FOOX01000012">
    <property type="protein sequence ID" value="SFG93934.1"/>
    <property type="molecule type" value="Genomic_DNA"/>
</dbReference>
<dbReference type="InterPro" id="IPR052513">
    <property type="entry name" value="Thioester_dehydratase-like"/>
</dbReference>
<evidence type="ECO:0000259" key="1">
    <source>
        <dbReference type="Pfam" id="PF01796"/>
    </source>
</evidence>
<feature type="domain" description="ChsH2 C-terminal OB-fold" evidence="1">
    <location>
        <begin position="38"/>
        <end position="92"/>
    </location>
</feature>
<dbReference type="STRING" id="341036.SAMN05660649_03229"/>
<evidence type="ECO:0000313" key="3">
    <source>
        <dbReference type="Proteomes" id="UP000199337"/>
    </source>
</evidence>
<sequence>MNYLTCLKCEKCGKINMLPAIHCRNCGYGQLNEINFSEGALYSYTKIHVPPDGWNSTTPYIVGVIELEKGSLVSALYSGEKDALTVGNRVNLMLKDERLFFW</sequence>
<dbReference type="SUPFAM" id="SSF50249">
    <property type="entry name" value="Nucleic acid-binding proteins"/>
    <property type="match status" value="1"/>
</dbReference>
<evidence type="ECO:0000313" key="2">
    <source>
        <dbReference type="EMBL" id="SFG93934.1"/>
    </source>
</evidence>
<organism evidence="2 3">
    <name type="scientific">Desulfotruncus arcticus DSM 17038</name>
    <dbReference type="NCBI Taxonomy" id="1121424"/>
    <lineage>
        <taxon>Bacteria</taxon>
        <taxon>Bacillati</taxon>
        <taxon>Bacillota</taxon>
        <taxon>Clostridia</taxon>
        <taxon>Eubacteriales</taxon>
        <taxon>Desulfallaceae</taxon>
        <taxon>Desulfotruncus</taxon>
    </lineage>
</organism>
<name>A0A1I2VXS4_9FIRM</name>
<accession>A0A1I2VXS4</accession>
<protein>
    <recommendedName>
        <fullName evidence="1">ChsH2 C-terminal OB-fold domain-containing protein</fullName>
    </recommendedName>
</protein>
<dbReference type="PANTHER" id="PTHR34075">
    <property type="entry name" value="BLR3430 PROTEIN"/>
    <property type="match status" value="1"/>
</dbReference>
<dbReference type="InterPro" id="IPR002878">
    <property type="entry name" value="ChsH2_C"/>
</dbReference>
<keyword evidence="3" id="KW-1185">Reference proteome</keyword>
<gene>
    <name evidence="2" type="ORF">SAMN05660649_03229</name>
</gene>
<dbReference type="AlphaFoldDB" id="A0A1I2VXS4"/>
<dbReference type="Pfam" id="PF01796">
    <property type="entry name" value="OB_ChsH2_C"/>
    <property type="match status" value="1"/>
</dbReference>
<proteinExistence type="predicted"/>
<dbReference type="InterPro" id="IPR012340">
    <property type="entry name" value="NA-bd_OB-fold"/>
</dbReference>
<reference evidence="3" key="1">
    <citation type="submission" date="2016-10" db="EMBL/GenBank/DDBJ databases">
        <authorList>
            <person name="Varghese N."/>
            <person name="Submissions S."/>
        </authorList>
    </citation>
    <scope>NUCLEOTIDE SEQUENCE [LARGE SCALE GENOMIC DNA]</scope>
    <source>
        <strain evidence="3">DSM 17038</strain>
    </source>
</reference>
<dbReference type="PANTHER" id="PTHR34075:SF5">
    <property type="entry name" value="BLR3430 PROTEIN"/>
    <property type="match status" value="1"/>
</dbReference>
<dbReference type="Proteomes" id="UP000199337">
    <property type="component" value="Unassembled WGS sequence"/>
</dbReference>